<evidence type="ECO:0000313" key="3">
    <source>
        <dbReference type="Proteomes" id="UP000634136"/>
    </source>
</evidence>
<dbReference type="EMBL" id="JAAIUW010000013">
    <property type="protein sequence ID" value="KAF7804222.1"/>
    <property type="molecule type" value="Genomic_DNA"/>
</dbReference>
<protein>
    <submittedName>
        <fullName evidence="2">E3 ubiquitin-protein ligase PUB23</fullName>
    </submittedName>
</protein>
<dbReference type="AlphaFoldDB" id="A0A834SIL1"/>
<name>A0A834SIL1_9FABA</name>
<dbReference type="Proteomes" id="UP000634136">
    <property type="component" value="Unassembled WGS sequence"/>
</dbReference>
<feature type="region of interest" description="Disordered" evidence="1">
    <location>
        <begin position="1"/>
        <end position="114"/>
    </location>
</feature>
<reference evidence="2" key="1">
    <citation type="submission" date="2020-09" db="EMBL/GenBank/DDBJ databases">
        <title>Genome-Enabled Discovery of Anthraquinone Biosynthesis in Senna tora.</title>
        <authorList>
            <person name="Kang S.-H."/>
            <person name="Pandey R.P."/>
            <person name="Lee C.-M."/>
            <person name="Sim J.-S."/>
            <person name="Jeong J.-T."/>
            <person name="Choi B.-S."/>
            <person name="Jung M."/>
            <person name="Ginzburg D."/>
            <person name="Zhao K."/>
            <person name="Won S.Y."/>
            <person name="Oh T.-J."/>
            <person name="Yu Y."/>
            <person name="Kim N.-H."/>
            <person name="Lee O.R."/>
            <person name="Lee T.-H."/>
            <person name="Bashyal P."/>
            <person name="Kim T.-S."/>
            <person name="Lee W.-H."/>
            <person name="Kawkins C."/>
            <person name="Kim C.-K."/>
            <person name="Kim J.S."/>
            <person name="Ahn B.O."/>
            <person name="Rhee S.Y."/>
            <person name="Sohng J.K."/>
        </authorList>
    </citation>
    <scope>NUCLEOTIDE SEQUENCE</scope>
    <source>
        <tissue evidence="2">Leaf</tissue>
    </source>
</reference>
<organism evidence="2 3">
    <name type="scientific">Senna tora</name>
    <dbReference type="NCBI Taxonomy" id="362788"/>
    <lineage>
        <taxon>Eukaryota</taxon>
        <taxon>Viridiplantae</taxon>
        <taxon>Streptophyta</taxon>
        <taxon>Embryophyta</taxon>
        <taxon>Tracheophyta</taxon>
        <taxon>Spermatophyta</taxon>
        <taxon>Magnoliopsida</taxon>
        <taxon>eudicotyledons</taxon>
        <taxon>Gunneridae</taxon>
        <taxon>Pentapetalae</taxon>
        <taxon>rosids</taxon>
        <taxon>fabids</taxon>
        <taxon>Fabales</taxon>
        <taxon>Fabaceae</taxon>
        <taxon>Caesalpinioideae</taxon>
        <taxon>Cassia clade</taxon>
        <taxon>Senna</taxon>
    </lineage>
</organism>
<feature type="compositionally biased region" description="Pro residues" evidence="1">
    <location>
        <begin position="97"/>
        <end position="108"/>
    </location>
</feature>
<sequence length="272" mass="27512">MIKQQQIGGVLSSDTASPPLPPPPSPAPHSPTPSIYSAESSPLSHSPSSILSESSSTPQLSLPRASPAPPFPPRIRTSSPAPPSSSRTPSSPYTPAEAPPPPKRPLLSPPCSCSSPNRTIGLASAASPSSPAARSDLSRFVPIPRTILVRGHESFQGGVGHVEVVEEASVGFAVGGDGFEGSEGLELGERGLGGVFDEFGYLGFGDGRLGGGDPLNAVRSIHGTPALNQAAKGVVGGEIIGGVIPVETVTGSFMISKEMGQTKKGGTSISIS</sequence>
<keyword evidence="3" id="KW-1185">Reference proteome</keyword>
<comment type="caution">
    <text evidence="2">The sequence shown here is derived from an EMBL/GenBank/DDBJ whole genome shotgun (WGS) entry which is preliminary data.</text>
</comment>
<gene>
    <name evidence="2" type="ORF">G2W53_043333</name>
</gene>
<feature type="compositionally biased region" description="Low complexity" evidence="1">
    <location>
        <begin position="40"/>
        <end position="65"/>
    </location>
</feature>
<proteinExistence type="predicted"/>
<evidence type="ECO:0000256" key="1">
    <source>
        <dbReference type="SAM" id="MobiDB-lite"/>
    </source>
</evidence>
<evidence type="ECO:0000313" key="2">
    <source>
        <dbReference type="EMBL" id="KAF7804222.1"/>
    </source>
</evidence>
<accession>A0A834SIL1</accession>
<feature type="compositionally biased region" description="Low complexity" evidence="1">
    <location>
        <begin position="74"/>
        <end position="96"/>
    </location>
</feature>
<feature type="compositionally biased region" description="Pro residues" evidence="1">
    <location>
        <begin position="18"/>
        <end position="31"/>
    </location>
</feature>